<dbReference type="PROSITE" id="PS00028">
    <property type="entry name" value="ZINC_FINGER_C2H2_1"/>
    <property type="match status" value="7"/>
</dbReference>
<evidence type="ECO:0000256" key="2">
    <source>
        <dbReference type="ARBA" id="ARBA00022723"/>
    </source>
</evidence>
<proteinExistence type="predicted"/>
<evidence type="ECO:0000256" key="1">
    <source>
        <dbReference type="ARBA" id="ARBA00004123"/>
    </source>
</evidence>
<dbReference type="InterPro" id="IPR051061">
    <property type="entry name" value="Zinc_finger_trans_reg"/>
</dbReference>
<sequence length="622" mass="69308">GDLLYASDDDLTADGQYSDTILTEEELRTEEDFNRFDSYVAYVYDLFGGPDDTHGLDVAPNDQTLANVKPLVTDPIQQTVSDESLGVTLNTQIRGTTSVEPVVADKAAPQLIAANSAANVDWDQSSDGTTPTSAVLSNTVTNHKNSDTNTVKEVDINPPLVRDQPVLNPSSLYECDYKDCFAMFATEDRLQKHKNTVHQKPDQLSSAQEMPGVSKNSTFSQQQSGLSSDNSVIASNGYSFYSLIGVSANGLGLDNIPAPTPANAENSRQLWDTLLGVVTEKTSLVLNIAHLDTSKTIPAFDTIAGDKSGQSCGGDRRLKQRRKSSHDLPQAYLYRCDREQCDRRYAKKSQLAAHIRDKHSSRDRPFRCRYGQCERRFNTQRLRDEHRLRAHLPYRCDYKRCKQAYDTAEGLRYHRRRCVHRPDSRRSPSTSSHRSAVEIHRCIVCDTKYANRTQLYDHTVLAHKPLGNSVTPDRRPLAEREKTRSPAANAALKFNKPNKDSTPIYTDKEIPVAEKIAYTILNNVPVLTAQTPTDPLPVLSNTSTGSPALGLPSSQLNTCDECGQTFFLPSNLADHKKAGHSRRDYGFGCHLCGHVFANQQLLNIHVRDIHMLFNNNNDKSVQ</sequence>
<dbReference type="EMBL" id="CAJPIZ010022664">
    <property type="protein sequence ID" value="CAG2117993.1"/>
    <property type="molecule type" value="Genomic_DNA"/>
</dbReference>
<dbReference type="GO" id="GO:0008270">
    <property type="term" value="F:zinc ion binding"/>
    <property type="evidence" value="ECO:0007669"/>
    <property type="project" value="UniProtKB-KW"/>
</dbReference>
<feature type="non-terminal residue" evidence="11">
    <location>
        <position position="1"/>
    </location>
</feature>
<feature type="domain" description="C2H2-type" evidence="10">
    <location>
        <begin position="557"/>
        <end position="585"/>
    </location>
</feature>
<feature type="domain" description="C2H2-type" evidence="10">
    <location>
        <begin position="334"/>
        <end position="364"/>
    </location>
</feature>
<dbReference type="EMBL" id="OC877239">
    <property type="protein sequence ID" value="CAD7639866.1"/>
    <property type="molecule type" value="Genomic_DNA"/>
</dbReference>
<dbReference type="GO" id="GO:0005634">
    <property type="term" value="C:nucleus"/>
    <property type="evidence" value="ECO:0007669"/>
    <property type="project" value="UniProtKB-SubCell"/>
</dbReference>
<accession>A0A7R9QBP8</accession>
<dbReference type="SMART" id="SM00355">
    <property type="entry name" value="ZnF_C2H2"/>
    <property type="match status" value="7"/>
</dbReference>
<dbReference type="Pfam" id="PF00096">
    <property type="entry name" value="zf-C2H2"/>
    <property type="match status" value="1"/>
</dbReference>
<keyword evidence="3 8" id="KW-0863">Zinc-finger</keyword>
<dbReference type="PANTHER" id="PTHR46179">
    <property type="entry name" value="ZINC FINGER PROTEIN"/>
    <property type="match status" value="1"/>
</dbReference>
<dbReference type="Gene3D" id="3.30.160.60">
    <property type="entry name" value="Classic Zinc Finger"/>
    <property type="match status" value="2"/>
</dbReference>
<feature type="non-terminal residue" evidence="11">
    <location>
        <position position="622"/>
    </location>
</feature>
<feature type="compositionally biased region" description="Polar residues" evidence="9">
    <location>
        <begin position="202"/>
        <end position="226"/>
    </location>
</feature>
<name>A0A7R9QBP8_9ACAR</name>
<feature type="domain" description="C2H2-type" evidence="10">
    <location>
        <begin position="587"/>
        <end position="610"/>
    </location>
</feature>
<evidence type="ECO:0000256" key="7">
    <source>
        <dbReference type="ARBA" id="ARBA00023242"/>
    </source>
</evidence>
<keyword evidence="12" id="KW-1185">Reference proteome</keyword>
<evidence type="ECO:0000256" key="8">
    <source>
        <dbReference type="PROSITE-ProRule" id="PRU00042"/>
    </source>
</evidence>
<dbReference type="PANTHER" id="PTHR46179:SF13">
    <property type="entry name" value="C2H2-TYPE DOMAIN-CONTAINING PROTEIN"/>
    <property type="match status" value="1"/>
</dbReference>
<evidence type="ECO:0000256" key="4">
    <source>
        <dbReference type="ARBA" id="ARBA00022833"/>
    </source>
</evidence>
<organism evidence="11">
    <name type="scientific">Medioppia subpectinata</name>
    <dbReference type="NCBI Taxonomy" id="1979941"/>
    <lineage>
        <taxon>Eukaryota</taxon>
        <taxon>Metazoa</taxon>
        <taxon>Ecdysozoa</taxon>
        <taxon>Arthropoda</taxon>
        <taxon>Chelicerata</taxon>
        <taxon>Arachnida</taxon>
        <taxon>Acari</taxon>
        <taxon>Acariformes</taxon>
        <taxon>Sarcoptiformes</taxon>
        <taxon>Oribatida</taxon>
        <taxon>Brachypylina</taxon>
        <taxon>Oppioidea</taxon>
        <taxon>Oppiidae</taxon>
        <taxon>Medioppia</taxon>
    </lineage>
</organism>
<evidence type="ECO:0000313" key="11">
    <source>
        <dbReference type="EMBL" id="CAD7639866.1"/>
    </source>
</evidence>
<dbReference type="OrthoDB" id="8922241at2759"/>
<keyword evidence="7" id="KW-0539">Nucleus</keyword>
<dbReference type="PROSITE" id="PS50157">
    <property type="entry name" value="ZINC_FINGER_C2H2_2"/>
    <property type="match status" value="5"/>
</dbReference>
<keyword evidence="4" id="KW-0862">Zinc</keyword>
<dbReference type="InterPro" id="IPR036236">
    <property type="entry name" value="Znf_C2H2_sf"/>
</dbReference>
<feature type="region of interest" description="Disordered" evidence="9">
    <location>
        <begin position="194"/>
        <end position="226"/>
    </location>
</feature>
<evidence type="ECO:0000256" key="5">
    <source>
        <dbReference type="ARBA" id="ARBA00023015"/>
    </source>
</evidence>
<evidence type="ECO:0000259" key="10">
    <source>
        <dbReference type="PROSITE" id="PS50157"/>
    </source>
</evidence>
<evidence type="ECO:0000256" key="9">
    <source>
        <dbReference type="SAM" id="MobiDB-lite"/>
    </source>
</evidence>
<keyword evidence="5" id="KW-0805">Transcription regulation</keyword>
<evidence type="ECO:0000313" key="12">
    <source>
        <dbReference type="Proteomes" id="UP000759131"/>
    </source>
</evidence>
<dbReference type="SUPFAM" id="SSF57667">
    <property type="entry name" value="beta-beta-alpha zinc fingers"/>
    <property type="match status" value="1"/>
</dbReference>
<protein>
    <recommendedName>
        <fullName evidence="10">C2H2-type domain-containing protein</fullName>
    </recommendedName>
</protein>
<reference evidence="11" key="1">
    <citation type="submission" date="2020-11" db="EMBL/GenBank/DDBJ databases">
        <authorList>
            <person name="Tran Van P."/>
        </authorList>
    </citation>
    <scope>NUCLEOTIDE SEQUENCE</scope>
</reference>
<evidence type="ECO:0000256" key="3">
    <source>
        <dbReference type="ARBA" id="ARBA00022771"/>
    </source>
</evidence>
<evidence type="ECO:0000256" key="6">
    <source>
        <dbReference type="ARBA" id="ARBA00023163"/>
    </source>
</evidence>
<dbReference type="GO" id="GO:0006357">
    <property type="term" value="P:regulation of transcription by RNA polymerase II"/>
    <property type="evidence" value="ECO:0007669"/>
    <property type="project" value="TreeGrafter"/>
</dbReference>
<keyword evidence="6" id="KW-0804">Transcription</keyword>
<keyword evidence="2" id="KW-0479">Metal-binding</keyword>
<comment type="subcellular location">
    <subcellularLocation>
        <location evidence="1">Nucleus</location>
    </subcellularLocation>
</comment>
<feature type="domain" description="C2H2-type" evidence="10">
    <location>
        <begin position="173"/>
        <end position="203"/>
    </location>
</feature>
<dbReference type="AlphaFoldDB" id="A0A7R9QBP8"/>
<dbReference type="InterPro" id="IPR013087">
    <property type="entry name" value="Znf_C2H2_type"/>
</dbReference>
<dbReference type="Proteomes" id="UP000759131">
    <property type="component" value="Unassembled WGS sequence"/>
</dbReference>
<gene>
    <name evidence="11" type="ORF">OSB1V03_LOCUS17945</name>
</gene>
<feature type="domain" description="C2H2-type" evidence="10">
    <location>
        <begin position="394"/>
        <end position="425"/>
    </location>
</feature>